<evidence type="ECO:0000313" key="2">
    <source>
        <dbReference type="EMBL" id="CAK9014655.1"/>
    </source>
</evidence>
<accession>A0ABP0JJP8</accession>
<gene>
    <name evidence="2" type="ORF">SCF082_LOCUS12414</name>
</gene>
<name>A0ABP0JJP8_9DINO</name>
<evidence type="ECO:0000256" key="1">
    <source>
        <dbReference type="SAM" id="MobiDB-lite"/>
    </source>
</evidence>
<feature type="compositionally biased region" description="Low complexity" evidence="1">
    <location>
        <begin position="77"/>
        <end position="114"/>
    </location>
</feature>
<sequence length="454" mass="48429">MEMAARAEAFFRDVLVQLMEENGGKWPSQKQVMEATGLDQKEVKEVMEACADLKPAKRQKRAAEPPLPVDGPPVSPVAPVEPKAPAELPAASPAGQADAAVPELAAAAPASSARPAPPGVPEQAAAPVSPSLPAPPAVPEQSAVPVSPATVAYTPQAVREPDTVVDETQVADAARQMIRHGESKRSIETLLQGQALLRGKSAIALDEEGFVENQLGLDSPSALEISEQDMEIPFSQLKPPLELEQSEKGGGEEDLPSSATHRAEWLRLDRVAKGSKAKAQFPQIAEIFASGNMLEKRKCLKKYLENGSNMATTEGSFTAERLHKDKTKRNLACLTLKEMKEEGFSKEKILGCMARGGIPDPDAPNDQASMRYWCHMKTQRDIIDEQNMRATLRAEASPLDVMQGLAAQAAQPALVRVADPVQMVRDSFQAPASGASSAALPAPAPTAPAQQPSF</sequence>
<reference evidence="2 3" key="1">
    <citation type="submission" date="2024-02" db="EMBL/GenBank/DDBJ databases">
        <authorList>
            <person name="Chen Y."/>
            <person name="Shah S."/>
            <person name="Dougan E. K."/>
            <person name="Thang M."/>
            <person name="Chan C."/>
        </authorList>
    </citation>
    <scope>NUCLEOTIDE SEQUENCE [LARGE SCALE GENOMIC DNA]</scope>
</reference>
<feature type="region of interest" description="Disordered" evidence="1">
    <location>
        <begin position="54"/>
        <end position="143"/>
    </location>
</feature>
<feature type="region of interest" description="Disordered" evidence="1">
    <location>
        <begin position="428"/>
        <end position="454"/>
    </location>
</feature>
<dbReference type="EMBL" id="CAXAMM010007557">
    <property type="protein sequence ID" value="CAK9014655.1"/>
    <property type="molecule type" value="Genomic_DNA"/>
</dbReference>
<comment type="caution">
    <text evidence="2">The sequence shown here is derived from an EMBL/GenBank/DDBJ whole genome shotgun (WGS) entry which is preliminary data.</text>
</comment>
<protein>
    <submittedName>
        <fullName evidence="2">Uncharacterized protein</fullName>
    </submittedName>
</protein>
<dbReference type="Proteomes" id="UP001642464">
    <property type="component" value="Unassembled WGS sequence"/>
</dbReference>
<feature type="compositionally biased region" description="Pro residues" evidence="1">
    <location>
        <begin position="65"/>
        <end position="76"/>
    </location>
</feature>
<feature type="region of interest" description="Disordered" evidence="1">
    <location>
        <begin position="236"/>
        <end position="259"/>
    </location>
</feature>
<feature type="compositionally biased region" description="Low complexity" evidence="1">
    <location>
        <begin position="429"/>
        <end position="454"/>
    </location>
</feature>
<proteinExistence type="predicted"/>
<organism evidence="2 3">
    <name type="scientific">Durusdinium trenchii</name>
    <dbReference type="NCBI Taxonomy" id="1381693"/>
    <lineage>
        <taxon>Eukaryota</taxon>
        <taxon>Sar</taxon>
        <taxon>Alveolata</taxon>
        <taxon>Dinophyceae</taxon>
        <taxon>Suessiales</taxon>
        <taxon>Symbiodiniaceae</taxon>
        <taxon>Durusdinium</taxon>
    </lineage>
</organism>
<keyword evidence="3" id="KW-1185">Reference proteome</keyword>
<evidence type="ECO:0000313" key="3">
    <source>
        <dbReference type="Proteomes" id="UP001642464"/>
    </source>
</evidence>